<comment type="caution">
    <text evidence="2">The sequence shown here is derived from an EMBL/GenBank/DDBJ whole genome shotgun (WGS) entry which is preliminary data.</text>
</comment>
<dbReference type="STRING" id="1049790.LEP1GSC047_0340"/>
<proteinExistence type="predicted"/>
<evidence type="ECO:0000313" key="3">
    <source>
        <dbReference type="Proteomes" id="UP000018719"/>
    </source>
</evidence>
<organism evidence="2 3">
    <name type="scientific">Leptospira inadai serovar Lyme str. 10</name>
    <dbReference type="NCBI Taxonomy" id="1049790"/>
    <lineage>
        <taxon>Bacteria</taxon>
        <taxon>Pseudomonadati</taxon>
        <taxon>Spirochaetota</taxon>
        <taxon>Spirochaetia</taxon>
        <taxon>Leptospirales</taxon>
        <taxon>Leptospiraceae</taxon>
        <taxon>Leptospira</taxon>
    </lineage>
</organism>
<gene>
    <name evidence="2" type="ORF">LEP1GSC047_0340</name>
</gene>
<accession>V6HBA8</accession>
<sequence length="51" mass="5971">MRINPTSRVLKIFKLNFHLIFFRKMSIRLGRLRRSGKKRGNSPSSIKGAKQ</sequence>
<feature type="region of interest" description="Disordered" evidence="1">
    <location>
        <begin position="32"/>
        <end position="51"/>
    </location>
</feature>
<dbReference type="EMBL" id="AHMM02000024">
    <property type="protein sequence ID" value="EQA35848.1"/>
    <property type="molecule type" value="Genomic_DNA"/>
</dbReference>
<protein>
    <submittedName>
        <fullName evidence="2">Uncharacterized protein</fullName>
    </submittedName>
</protein>
<name>V6HBA8_9LEPT</name>
<reference evidence="2 3" key="1">
    <citation type="submission" date="2013-05" db="EMBL/GenBank/DDBJ databases">
        <authorList>
            <person name="Harkins D.M."/>
            <person name="Durkin A.S."/>
            <person name="Brinkac L.M."/>
            <person name="Haft D.H."/>
            <person name="Selengut J.D."/>
            <person name="Sanka R."/>
            <person name="DePew J."/>
            <person name="Purushe J."/>
            <person name="Hartskeerl R.A."/>
            <person name="Ahmed A."/>
            <person name="van der Linden H."/>
            <person name="Goris M.G.A."/>
            <person name="Vinetz J.M."/>
            <person name="Sutton G.G."/>
            <person name="Nierman W.C."/>
            <person name="Fouts D.E."/>
        </authorList>
    </citation>
    <scope>NUCLEOTIDE SEQUENCE [LARGE SCALE GENOMIC DNA]</scope>
    <source>
        <strain evidence="2 3">10</strain>
    </source>
</reference>
<evidence type="ECO:0000256" key="1">
    <source>
        <dbReference type="SAM" id="MobiDB-lite"/>
    </source>
</evidence>
<dbReference type="Proteomes" id="UP000018719">
    <property type="component" value="Unassembled WGS sequence"/>
</dbReference>
<evidence type="ECO:0000313" key="2">
    <source>
        <dbReference type="EMBL" id="EQA35848.1"/>
    </source>
</evidence>
<dbReference type="AlphaFoldDB" id="V6HBA8"/>